<proteinExistence type="predicted"/>
<dbReference type="Proteomes" id="UP000765509">
    <property type="component" value="Unassembled WGS sequence"/>
</dbReference>
<keyword evidence="2" id="KW-1185">Reference proteome</keyword>
<dbReference type="PANTHER" id="PTHR47263">
    <property type="entry name" value="ADENYLATE CYCLASE ACTIVATION PROTEIN GIT1"/>
    <property type="match status" value="1"/>
</dbReference>
<dbReference type="AlphaFoldDB" id="A0A9Q3BKH2"/>
<dbReference type="PANTHER" id="PTHR47263:SF1">
    <property type="entry name" value="C2 DOMAIN PROTEIN (AFU_ORTHOLOGUE AFUA_7G02350)"/>
    <property type="match status" value="1"/>
</dbReference>
<accession>A0A9Q3BKH2</accession>
<evidence type="ECO:0000313" key="2">
    <source>
        <dbReference type="Proteomes" id="UP000765509"/>
    </source>
</evidence>
<comment type="caution">
    <text evidence="1">The sequence shown here is derived from an EMBL/GenBank/DDBJ whole genome shotgun (WGS) entry which is preliminary data.</text>
</comment>
<dbReference type="InterPro" id="IPR052811">
    <property type="entry name" value="Glucose_resp_signaling"/>
</dbReference>
<evidence type="ECO:0000313" key="1">
    <source>
        <dbReference type="EMBL" id="MBW0467536.1"/>
    </source>
</evidence>
<organism evidence="1 2">
    <name type="scientific">Austropuccinia psidii MF-1</name>
    <dbReference type="NCBI Taxonomy" id="1389203"/>
    <lineage>
        <taxon>Eukaryota</taxon>
        <taxon>Fungi</taxon>
        <taxon>Dikarya</taxon>
        <taxon>Basidiomycota</taxon>
        <taxon>Pucciniomycotina</taxon>
        <taxon>Pucciniomycetes</taxon>
        <taxon>Pucciniales</taxon>
        <taxon>Sphaerophragmiaceae</taxon>
        <taxon>Austropuccinia</taxon>
    </lineage>
</organism>
<dbReference type="EMBL" id="AVOT02001613">
    <property type="protein sequence ID" value="MBW0467536.1"/>
    <property type="molecule type" value="Genomic_DNA"/>
</dbReference>
<dbReference type="OrthoDB" id="2015333at2759"/>
<gene>
    <name evidence="1" type="ORF">O181_007251</name>
</gene>
<name>A0A9Q3BKH2_9BASI</name>
<protein>
    <submittedName>
        <fullName evidence="1">Uncharacterized protein</fullName>
    </submittedName>
</protein>
<reference evidence="1" key="1">
    <citation type="submission" date="2021-03" db="EMBL/GenBank/DDBJ databases">
        <title>Draft genome sequence of rust myrtle Austropuccinia psidii MF-1, a brazilian biotype.</title>
        <authorList>
            <person name="Quecine M.C."/>
            <person name="Pachon D.M.R."/>
            <person name="Bonatelli M.L."/>
            <person name="Correr F.H."/>
            <person name="Franceschini L.M."/>
            <person name="Leite T.F."/>
            <person name="Margarido G.R.A."/>
            <person name="Almeida C.A."/>
            <person name="Ferrarezi J.A."/>
            <person name="Labate C.A."/>
        </authorList>
    </citation>
    <scope>NUCLEOTIDE SEQUENCE</scope>
    <source>
        <strain evidence="1">MF-1</strain>
    </source>
</reference>
<sequence>MSHGSGRFGSQRYAVRPESISVSRNLSKIDLSLHDTLKEIDHLQEDFNEDHQDENNQISQNINQELVTDQFSYIPPNPIKNYASLMEQWLNLDLDSMKNPAEDEEVSLKILSQNHLELLEQCALQWRLILPFKVSVFFNAICQRFKEEGIPSIDCVSDVLYNVFKVLREIKFEIWAHRDVS</sequence>